<keyword evidence="1" id="KW-0175">Coiled coil</keyword>
<dbReference type="GO" id="GO:0006998">
    <property type="term" value="P:nuclear envelope organization"/>
    <property type="evidence" value="ECO:0007669"/>
    <property type="project" value="TreeGrafter"/>
</dbReference>
<dbReference type="Pfam" id="PF00932">
    <property type="entry name" value="LTD"/>
    <property type="match status" value="1"/>
</dbReference>
<feature type="domain" description="LTD" evidence="2">
    <location>
        <begin position="14"/>
        <end position="132"/>
    </location>
</feature>
<keyword evidence="3" id="KW-1185">Reference proteome</keyword>
<evidence type="ECO:0000313" key="3">
    <source>
        <dbReference type="Proteomes" id="UP000035642"/>
    </source>
</evidence>
<dbReference type="GO" id="GO:0031507">
    <property type="term" value="P:heterochromatin formation"/>
    <property type="evidence" value="ECO:0007669"/>
    <property type="project" value="TreeGrafter"/>
</dbReference>
<reference evidence="3" key="1">
    <citation type="submission" date="2012-09" db="EMBL/GenBank/DDBJ databases">
        <authorList>
            <person name="Martin A.A."/>
        </authorList>
    </citation>
    <scope>NUCLEOTIDE SEQUENCE</scope>
</reference>
<name>A0A0K0D7N6_ANGCA</name>
<dbReference type="GO" id="GO:0005652">
    <property type="term" value="C:nuclear lamina"/>
    <property type="evidence" value="ECO:0007669"/>
    <property type="project" value="TreeGrafter"/>
</dbReference>
<proteinExistence type="predicted"/>
<dbReference type="WBParaSite" id="ACAC_0000608101-mRNA-1">
    <property type="protein sequence ID" value="ACAC_0000608101-mRNA-1"/>
    <property type="gene ID" value="ACAC_0000608101"/>
</dbReference>
<dbReference type="GO" id="GO:0007097">
    <property type="term" value="P:nuclear migration"/>
    <property type="evidence" value="ECO:0007669"/>
    <property type="project" value="TreeGrafter"/>
</dbReference>
<dbReference type="GO" id="GO:0090435">
    <property type="term" value="P:protein localization to nuclear envelope"/>
    <property type="evidence" value="ECO:0007669"/>
    <property type="project" value="TreeGrafter"/>
</dbReference>
<dbReference type="PROSITE" id="PS51841">
    <property type="entry name" value="LTD"/>
    <property type="match status" value="1"/>
</dbReference>
<evidence type="ECO:0000259" key="2">
    <source>
        <dbReference type="PROSITE" id="PS51841"/>
    </source>
</evidence>
<dbReference type="Proteomes" id="UP000035642">
    <property type="component" value="Unassembled WGS sequence"/>
</dbReference>
<dbReference type="InterPro" id="IPR001322">
    <property type="entry name" value="Lamin_tail_dom"/>
</dbReference>
<reference evidence="4" key="2">
    <citation type="submission" date="2017-02" db="UniProtKB">
        <authorList>
            <consortium name="WormBaseParasite"/>
        </authorList>
    </citation>
    <scope>IDENTIFICATION</scope>
</reference>
<dbReference type="Gene3D" id="2.60.40.1260">
    <property type="entry name" value="Lamin Tail domain"/>
    <property type="match status" value="1"/>
</dbReference>
<dbReference type="SUPFAM" id="SSF74853">
    <property type="entry name" value="Lamin A/C globular tail domain"/>
    <property type="match status" value="1"/>
</dbReference>
<dbReference type="GO" id="GO:0005200">
    <property type="term" value="F:structural constituent of cytoskeleton"/>
    <property type="evidence" value="ECO:0007669"/>
    <property type="project" value="TreeGrafter"/>
</dbReference>
<dbReference type="PANTHER" id="PTHR45721:SF12">
    <property type="entry name" value="INTERMEDIATE FILAMENT PROTEIN IFA-1"/>
    <property type="match status" value="1"/>
</dbReference>
<evidence type="ECO:0000313" key="4">
    <source>
        <dbReference type="WBParaSite" id="ACAC_0000608101-mRNA-1"/>
    </source>
</evidence>
<dbReference type="AlphaFoldDB" id="A0A0K0D7N6"/>
<dbReference type="InterPro" id="IPR036415">
    <property type="entry name" value="Lamin_tail_dom_sf"/>
</dbReference>
<organism evidence="3 4">
    <name type="scientific">Angiostrongylus cantonensis</name>
    <name type="common">Rat lungworm</name>
    <dbReference type="NCBI Taxonomy" id="6313"/>
    <lineage>
        <taxon>Eukaryota</taxon>
        <taxon>Metazoa</taxon>
        <taxon>Ecdysozoa</taxon>
        <taxon>Nematoda</taxon>
        <taxon>Chromadorea</taxon>
        <taxon>Rhabditida</taxon>
        <taxon>Rhabditina</taxon>
        <taxon>Rhabditomorpha</taxon>
        <taxon>Strongyloidea</taxon>
        <taxon>Metastrongylidae</taxon>
        <taxon>Angiostrongylus</taxon>
    </lineage>
</organism>
<dbReference type="GO" id="GO:0051664">
    <property type="term" value="P:nuclear pore localization"/>
    <property type="evidence" value="ECO:0007669"/>
    <property type="project" value="TreeGrafter"/>
</dbReference>
<protein>
    <submittedName>
        <fullName evidence="4">LTD domain-containing protein</fullName>
    </submittedName>
</protein>
<evidence type="ECO:0000256" key="1">
    <source>
        <dbReference type="ARBA" id="ARBA00023054"/>
    </source>
</evidence>
<dbReference type="PANTHER" id="PTHR45721">
    <property type="entry name" value="LAMIN DM0-RELATED"/>
    <property type="match status" value="1"/>
</dbReference>
<dbReference type="STRING" id="6313.A0A0K0D7N6"/>
<sequence length="132" mass="14940">MAHLSEKDDEIRAVRSQCQTITMELEKLIVEKVDVAPDGSFIIVENTSVSHDEKIGEWKLRSSSTGRDISFIFPKDFVLTPKSKVTVYARGKGLYAPPHSLVFEAEELFATGGDVHVYLYNEENQVRMYSVK</sequence>
<accession>A0A0K0D7N6</accession>